<dbReference type="AlphaFoldDB" id="A0A7C4VQV6"/>
<dbReference type="InterPro" id="IPR011990">
    <property type="entry name" value="TPR-like_helical_dom_sf"/>
</dbReference>
<evidence type="ECO:0000256" key="2">
    <source>
        <dbReference type="ARBA" id="ARBA00022803"/>
    </source>
</evidence>
<keyword evidence="2 3" id="KW-0802">TPR repeat</keyword>
<protein>
    <submittedName>
        <fullName evidence="4">Tetratricopeptide repeat protein</fullName>
    </submittedName>
</protein>
<dbReference type="InterPro" id="IPR019734">
    <property type="entry name" value="TPR_rpt"/>
</dbReference>
<evidence type="ECO:0000313" key="4">
    <source>
        <dbReference type="EMBL" id="HGU33273.1"/>
    </source>
</evidence>
<sequence>MSKFRSVLLSGLVLLLWVSCSFGSSLNQISIRKPTILLAEAKSSASRNSEDPYPAVLDALREGNVSLAYRQIQTAIQNDPTNMEYQYVLAGIYMQMNRFEEADTIFQALLRTYPEEYRKCHFDLAGLAMQMGDDEQALSHLEQARPIDPGRADYEMGIIHIQNRRYAKAVELLDQALAEKPEIRYECLLQKGLALKQWGKGNEAKAVVQELLAMDLSPERRKEISKLEGEIEDTERANRRWMLSVNAGIQYDDNVSLEALDAVNVSPPGSKPSDKVDAAEMITLYGRTDIYRSNPWKAGFSYLHYQLLYNHMTQNNLLGSRPSAFVEYYAHPYFLSVEYGFSHYWVDGDPRVDIHGLYPRFSLSHGDRWQSEVYAGLENKFYMDTTPDGWHNFLGFNEYFRFNEGKSHIRFGGKIEQDDFKPSERGDILGYQVESGINFPIWKDRLQMDAAVIFLHRHFGFDINIDPDEERRDQEWHLNIQFFGKISKQMNVMCGVYQTWNDSNISNSMGIDPYHFRRGVSLFMINYNF</sequence>
<dbReference type="PROSITE" id="PS51257">
    <property type="entry name" value="PROKAR_LIPOPROTEIN"/>
    <property type="match status" value="1"/>
</dbReference>
<feature type="repeat" description="TPR" evidence="3">
    <location>
        <begin position="83"/>
        <end position="116"/>
    </location>
</feature>
<dbReference type="InterPro" id="IPR052346">
    <property type="entry name" value="O-mannosyl-transferase_TMTC"/>
</dbReference>
<dbReference type="PANTHER" id="PTHR44227">
    <property type="match status" value="1"/>
</dbReference>
<proteinExistence type="predicted"/>
<dbReference type="Gene3D" id="1.25.40.10">
    <property type="entry name" value="Tetratricopeptide repeat domain"/>
    <property type="match status" value="2"/>
</dbReference>
<name>A0A7C4VQV6_9BACT</name>
<keyword evidence="1" id="KW-0677">Repeat</keyword>
<dbReference type="EMBL" id="DSUH01000243">
    <property type="protein sequence ID" value="HGU33273.1"/>
    <property type="molecule type" value="Genomic_DNA"/>
</dbReference>
<dbReference type="SUPFAM" id="SSF48452">
    <property type="entry name" value="TPR-like"/>
    <property type="match status" value="1"/>
</dbReference>
<dbReference type="PANTHER" id="PTHR44227:SF3">
    <property type="entry name" value="PROTEIN O-MANNOSYL-TRANSFERASE TMTC4"/>
    <property type="match status" value="1"/>
</dbReference>
<evidence type="ECO:0000256" key="3">
    <source>
        <dbReference type="PROSITE-ProRule" id="PRU00339"/>
    </source>
</evidence>
<comment type="caution">
    <text evidence="4">The sequence shown here is derived from an EMBL/GenBank/DDBJ whole genome shotgun (WGS) entry which is preliminary data.</text>
</comment>
<dbReference type="SMART" id="SM00028">
    <property type="entry name" value="TPR"/>
    <property type="match status" value="4"/>
</dbReference>
<dbReference type="Pfam" id="PF13432">
    <property type="entry name" value="TPR_16"/>
    <property type="match status" value="1"/>
</dbReference>
<dbReference type="PROSITE" id="PS50005">
    <property type="entry name" value="TPR"/>
    <property type="match status" value="2"/>
</dbReference>
<organism evidence="4">
    <name type="scientific">Desulfatirhabdium butyrativorans</name>
    <dbReference type="NCBI Taxonomy" id="340467"/>
    <lineage>
        <taxon>Bacteria</taxon>
        <taxon>Pseudomonadati</taxon>
        <taxon>Thermodesulfobacteriota</taxon>
        <taxon>Desulfobacteria</taxon>
        <taxon>Desulfobacterales</taxon>
        <taxon>Desulfatirhabdiaceae</taxon>
        <taxon>Desulfatirhabdium</taxon>
    </lineage>
</organism>
<accession>A0A7C4VQV6</accession>
<reference evidence="4" key="1">
    <citation type="journal article" date="2020" name="mSystems">
        <title>Genome- and Community-Level Interaction Insights into Carbon Utilization and Element Cycling Functions of Hydrothermarchaeota in Hydrothermal Sediment.</title>
        <authorList>
            <person name="Zhou Z."/>
            <person name="Liu Y."/>
            <person name="Xu W."/>
            <person name="Pan J."/>
            <person name="Luo Z.H."/>
            <person name="Li M."/>
        </authorList>
    </citation>
    <scope>NUCLEOTIDE SEQUENCE [LARGE SCALE GENOMIC DNA]</scope>
    <source>
        <strain evidence="4">SpSt-477</strain>
    </source>
</reference>
<gene>
    <name evidence="4" type="ORF">ENS29_10515</name>
</gene>
<feature type="repeat" description="TPR" evidence="3">
    <location>
        <begin position="150"/>
        <end position="183"/>
    </location>
</feature>
<dbReference type="Pfam" id="PF14559">
    <property type="entry name" value="TPR_19"/>
    <property type="match status" value="1"/>
</dbReference>
<evidence type="ECO:0000256" key="1">
    <source>
        <dbReference type="ARBA" id="ARBA00022737"/>
    </source>
</evidence>